<evidence type="ECO:0000256" key="1">
    <source>
        <dbReference type="SAM" id="Phobius"/>
    </source>
</evidence>
<dbReference type="Pfam" id="PF01066">
    <property type="entry name" value="CDP-OH_P_transf"/>
    <property type="match status" value="1"/>
</dbReference>
<organism evidence="2">
    <name type="scientific">marine metagenome</name>
    <dbReference type="NCBI Taxonomy" id="408172"/>
    <lineage>
        <taxon>unclassified sequences</taxon>
        <taxon>metagenomes</taxon>
        <taxon>ecological metagenomes</taxon>
    </lineage>
</organism>
<dbReference type="AlphaFoldDB" id="A0A382KML7"/>
<feature type="transmembrane region" description="Helical" evidence="1">
    <location>
        <begin position="94"/>
        <end position="113"/>
    </location>
</feature>
<dbReference type="InterPro" id="IPR000462">
    <property type="entry name" value="CDP-OH_P_trans"/>
</dbReference>
<evidence type="ECO:0000313" key="2">
    <source>
        <dbReference type="EMBL" id="SVC24815.1"/>
    </source>
</evidence>
<keyword evidence="1" id="KW-0472">Membrane</keyword>
<name>A0A382KML7_9ZZZZ</name>
<dbReference type="GO" id="GO:0016780">
    <property type="term" value="F:phosphotransferase activity, for other substituted phosphate groups"/>
    <property type="evidence" value="ECO:0007669"/>
    <property type="project" value="InterPro"/>
</dbReference>
<accession>A0A382KML7</accession>
<protein>
    <recommendedName>
        <fullName evidence="3">CDP-alcohol phosphatidyltransferase family protein</fullName>
    </recommendedName>
</protein>
<keyword evidence="1" id="KW-1133">Transmembrane helix</keyword>
<keyword evidence="1" id="KW-0812">Transmembrane</keyword>
<dbReference type="GO" id="GO:0008654">
    <property type="term" value="P:phospholipid biosynthetic process"/>
    <property type="evidence" value="ECO:0007669"/>
    <property type="project" value="InterPro"/>
</dbReference>
<reference evidence="2" key="1">
    <citation type="submission" date="2018-05" db="EMBL/GenBank/DDBJ databases">
        <authorList>
            <person name="Lanie J.A."/>
            <person name="Ng W.-L."/>
            <person name="Kazmierczak K.M."/>
            <person name="Andrzejewski T.M."/>
            <person name="Davidsen T.M."/>
            <person name="Wayne K.J."/>
            <person name="Tettelin H."/>
            <person name="Glass J.I."/>
            <person name="Rusch D."/>
            <person name="Podicherti R."/>
            <person name="Tsui H.-C.T."/>
            <person name="Winkler M.E."/>
        </authorList>
    </citation>
    <scope>NUCLEOTIDE SEQUENCE</scope>
</reference>
<dbReference type="InterPro" id="IPR043130">
    <property type="entry name" value="CDP-OH_PTrfase_TM_dom"/>
</dbReference>
<dbReference type="Gene3D" id="1.20.120.1760">
    <property type="match status" value="1"/>
</dbReference>
<dbReference type="EMBL" id="UINC01081195">
    <property type="protein sequence ID" value="SVC24815.1"/>
    <property type="molecule type" value="Genomic_DNA"/>
</dbReference>
<sequence length="114" mass="12439">MTKNVEHALKELAEPVNIYINEPIAKRFVAVLKNTFITPNQVTYLSVLVGFASGYSFSQGSWASSVTGGLLLELTLILDCVDGQLARAKNMASYWGRLIDGIAGYFAYLAVIYG</sequence>
<gene>
    <name evidence="2" type="ORF">METZ01_LOCUS277669</name>
</gene>
<feature type="non-terminal residue" evidence="2">
    <location>
        <position position="114"/>
    </location>
</feature>
<dbReference type="GO" id="GO:0016020">
    <property type="term" value="C:membrane"/>
    <property type="evidence" value="ECO:0007669"/>
    <property type="project" value="InterPro"/>
</dbReference>
<evidence type="ECO:0008006" key="3">
    <source>
        <dbReference type="Google" id="ProtNLM"/>
    </source>
</evidence>
<proteinExistence type="predicted"/>